<accession>A0A0D8BWF3</accession>
<dbReference type="EMBL" id="JYBP01000003">
    <property type="protein sequence ID" value="KJE28465.1"/>
    <property type="molecule type" value="Genomic_DNA"/>
</dbReference>
<dbReference type="PATRIC" id="fig|1462.6.peg.127"/>
<gene>
    <name evidence="1" type="ORF">LG52_21</name>
</gene>
<reference evidence="1 2" key="1">
    <citation type="submission" date="2015-01" db="EMBL/GenBank/DDBJ databases">
        <authorList>
            <person name="Filippidou S."/>
            <person name="Jeanneret N."/>
            <person name="Russel-Delif L."/>
            <person name="Junier T."/>
            <person name="Wunderlin T."/>
            <person name="Molina V."/>
            <person name="Johnson S.L."/>
            <person name="Davenport K.W."/>
            <person name="Chain P.S."/>
            <person name="Dorador C."/>
            <person name="Junier P."/>
        </authorList>
    </citation>
    <scope>NUCLEOTIDE SEQUENCE [LARGE SCALE GENOMIC DNA]</scope>
    <source>
        <strain evidence="1 2">Et7/4</strain>
    </source>
</reference>
<dbReference type="InterPro" id="IPR009752">
    <property type="entry name" value="Phage_Mu_GpJ"/>
</dbReference>
<organism evidence="1 2">
    <name type="scientific">Geobacillus kaustophilus</name>
    <dbReference type="NCBI Taxonomy" id="1462"/>
    <lineage>
        <taxon>Bacteria</taxon>
        <taxon>Bacillati</taxon>
        <taxon>Bacillota</taxon>
        <taxon>Bacilli</taxon>
        <taxon>Bacillales</taxon>
        <taxon>Anoxybacillaceae</taxon>
        <taxon>Geobacillus</taxon>
        <taxon>Geobacillus thermoleovorans group</taxon>
    </lineage>
</organism>
<dbReference type="Proteomes" id="UP000032522">
    <property type="component" value="Unassembled WGS sequence"/>
</dbReference>
<evidence type="ECO:0000313" key="1">
    <source>
        <dbReference type="EMBL" id="KJE28465.1"/>
    </source>
</evidence>
<dbReference type="RefSeq" id="WP_044730447.1">
    <property type="nucleotide sequence ID" value="NZ_JYBP01000003.1"/>
</dbReference>
<protein>
    <submittedName>
        <fullName evidence="1">Uncharacterized protein</fullName>
    </submittedName>
</protein>
<proteinExistence type="predicted"/>
<dbReference type="Pfam" id="PF07030">
    <property type="entry name" value="Phage_Mu_Gp36"/>
    <property type="match status" value="1"/>
</dbReference>
<sequence length="132" mass="15215">MYATVSDIRNVMTKLPPQIKDEDIEFHIKKATTLVDSHLKVAYVTPFNPVPEPIKHITIDLAIFFLAESLYSSQMPNFDEYQVKRYERAISMLEKIAIGDLMIDAPQRSNYQSGFASTNNEPPIFTLDEPYW</sequence>
<name>A0A0D8BWF3_GEOKU</name>
<dbReference type="AlphaFoldDB" id="A0A0D8BWF3"/>
<evidence type="ECO:0000313" key="2">
    <source>
        <dbReference type="Proteomes" id="UP000032522"/>
    </source>
</evidence>
<comment type="caution">
    <text evidence="1">The sequence shown here is derived from an EMBL/GenBank/DDBJ whole genome shotgun (WGS) entry which is preliminary data.</text>
</comment>